<dbReference type="Proteomes" id="UP000886657">
    <property type="component" value="Unassembled WGS sequence"/>
</dbReference>
<accession>A0A9D7SGB1</accession>
<sequence length="120" mass="13196">MPLTMPFQCGDLVVVILQGPRERIWGRLLGLDAAGLAIRGLDLTPWEEVLTLIRTGESDQVALGTRFLPMHRVEAMYLDEPSSGAPSLAQSFQDRTGQDPLAFLATPHPPKPTAPQRRKP</sequence>
<name>A0A9D7SGB1_9BACT</name>
<proteinExistence type="predicted"/>
<protein>
    <submittedName>
        <fullName evidence="2">Uncharacterized protein</fullName>
    </submittedName>
</protein>
<reference evidence="2" key="1">
    <citation type="submission" date="2020-10" db="EMBL/GenBank/DDBJ databases">
        <title>Connecting structure to function with the recovery of over 1000 high-quality activated sludge metagenome-assembled genomes encoding full-length rRNA genes using long-read sequencing.</title>
        <authorList>
            <person name="Singleton C.M."/>
            <person name="Petriglieri F."/>
            <person name="Kristensen J.M."/>
            <person name="Kirkegaard R.H."/>
            <person name="Michaelsen T.Y."/>
            <person name="Andersen M.H."/>
            <person name="Karst S.M."/>
            <person name="Dueholm M.S."/>
            <person name="Nielsen P.H."/>
            <person name="Albertsen M."/>
        </authorList>
    </citation>
    <scope>NUCLEOTIDE SEQUENCE</scope>
    <source>
        <strain evidence="2">Skiv_18-Q3-R9-52_MAXAC.067</strain>
    </source>
</reference>
<feature type="region of interest" description="Disordered" evidence="1">
    <location>
        <begin position="79"/>
        <end position="120"/>
    </location>
</feature>
<organism evidence="2 3">
    <name type="scientific">Candidatus Geothrix skivensis</name>
    <dbReference type="NCBI Taxonomy" id="2954439"/>
    <lineage>
        <taxon>Bacteria</taxon>
        <taxon>Pseudomonadati</taxon>
        <taxon>Acidobacteriota</taxon>
        <taxon>Holophagae</taxon>
        <taxon>Holophagales</taxon>
        <taxon>Holophagaceae</taxon>
        <taxon>Geothrix</taxon>
    </lineage>
</organism>
<feature type="compositionally biased region" description="Polar residues" evidence="1">
    <location>
        <begin position="84"/>
        <end position="95"/>
    </location>
</feature>
<evidence type="ECO:0000313" key="3">
    <source>
        <dbReference type="Proteomes" id="UP000886657"/>
    </source>
</evidence>
<comment type="caution">
    <text evidence="2">The sequence shown here is derived from an EMBL/GenBank/DDBJ whole genome shotgun (WGS) entry which is preliminary data.</text>
</comment>
<evidence type="ECO:0000313" key="2">
    <source>
        <dbReference type="EMBL" id="MBK9795974.1"/>
    </source>
</evidence>
<dbReference type="AlphaFoldDB" id="A0A9D7SGB1"/>
<dbReference type="EMBL" id="JADKIO010000005">
    <property type="protein sequence ID" value="MBK9795974.1"/>
    <property type="molecule type" value="Genomic_DNA"/>
</dbReference>
<gene>
    <name evidence="2" type="ORF">IPP58_05675</name>
</gene>
<evidence type="ECO:0000256" key="1">
    <source>
        <dbReference type="SAM" id="MobiDB-lite"/>
    </source>
</evidence>